<protein>
    <submittedName>
        <fullName evidence="2">Uncharacterized protein</fullName>
    </submittedName>
</protein>
<dbReference type="PANTHER" id="PTHR18978">
    <property type="entry name" value="GRIP-1 ASSOCIATED PROTEIN 1"/>
    <property type="match status" value="1"/>
</dbReference>
<dbReference type="EMBL" id="KB202283">
    <property type="protein sequence ID" value="ESO91400.1"/>
    <property type="molecule type" value="Genomic_DNA"/>
</dbReference>
<dbReference type="OMA" id="NRRQHNY"/>
<dbReference type="GO" id="GO:0098978">
    <property type="term" value="C:glutamatergic synapse"/>
    <property type="evidence" value="ECO:0007669"/>
    <property type="project" value="TreeGrafter"/>
</dbReference>
<dbReference type="AlphaFoldDB" id="V4A8P6"/>
<dbReference type="PANTHER" id="PTHR18978:SF1">
    <property type="entry name" value="GRIP1-ASSOCIATED PROTEIN 1"/>
    <property type="match status" value="1"/>
</dbReference>
<dbReference type="GO" id="GO:0098837">
    <property type="term" value="C:postsynaptic recycling endosome"/>
    <property type="evidence" value="ECO:0007669"/>
    <property type="project" value="TreeGrafter"/>
</dbReference>
<dbReference type="OrthoDB" id="6269447at2759"/>
<dbReference type="GO" id="GO:0099152">
    <property type="term" value="P:regulation of neurotransmitter receptor transport, endosome to postsynaptic membrane"/>
    <property type="evidence" value="ECO:0007669"/>
    <property type="project" value="TreeGrafter"/>
</dbReference>
<proteinExistence type="predicted"/>
<dbReference type="STRING" id="225164.V4A8P6"/>
<evidence type="ECO:0000313" key="3">
    <source>
        <dbReference type="Proteomes" id="UP000030746"/>
    </source>
</evidence>
<evidence type="ECO:0000256" key="1">
    <source>
        <dbReference type="SAM" id="Coils"/>
    </source>
</evidence>
<sequence>MASALSEDEFHRLQLQLLELRTGNYELDGKSKKLERELTLSQERCEHLDKELAKANKAINKSKKTKEVELLIQENDGLQSKLHSQEEEFRLQNQTLMQELSTVSFIL</sequence>
<name>V4A8P6_LOTGI</name>
<gene>
    <name evidence="2" type="ORF">LOTGIDRAFT_105855</name>
</gene>
<dbReference type="Proteomes" id="UP000030746">
    <property type="component" value="Unassembled WGS sequence"/>
</dbReference>
<keyword evidence="3" id="KW-1185">Reference proteome</keyword>
<dbReference type="GO" id="GO:0098998">
    <property type="term" value="C:extrinsic component of postsynaptic early endosome membrane"/>
    <property type="evidence" value="ECO:0007669"/>
    <property type="project" value="TreeGrafter"/>
</dbReference>
<feature type="coiled-coil region" evidence="1">
    <location>
        <begin position="31"/>
        <end position="88"/>
    </location>
</feature>
<dbReference type="HOGENOM" id="CLU_2212916_0_0_1"/>
<accession>V4A8P6</accession>
<reference evidence="2 3" key="1">
    <citation type="journal article" date="2013" name="Nature">
        <title>Insights into bilaterian evolution from three spiralian genomes.</title>
        <authorList>
            <person name="Simakov O."/>
            <person name="Marletaz F."/>
            <person name="Cho S.J."/>
            <person name="Edsinger-Gonzales E."/>
            <person name="Havlak P."/>
            <person name="Hellsten U."/>
            <person name="Kuo D.H."/>
            <person name="Larsson T."/>
            <person name="Lv J."/>
            <person name="Arendt D."/>
            <person name="Savage R."/>
            <person name="Osoegawa K."/>
            <person name="de Jong P."/>
            <person name="Grimwood J."/>
            <person name="Chapman J.A."/>
            <person name="Shapiro H."/>
            <person name="Aerts A."/>
            <person name="Otillar R.P."/>
            <person name="Terry A.Y."/>
            <person name="Boore J.L."/>
            <person name="Grigoriev I.V."/>
            <person name="Lindberg D.R."/>
            <person name="Seaver E.C."/>
            <person name="Weisblat D.A."/>
            <person name="Putnam N.H."/>
            <person name="Rokhsar D.S."/>
        </authorList>
    </citation>
    <scope>NUCLEOTIDE SEQUENCE [LARGE SCALE GENOMIC DNA]</scope>
</reference>
<evidence type="ECO:0000313" key="2">
    <source>
        <dbReference type="EMBL" id="ESO91400.1"/>
    </source>
</evidence>
<dbReference type="InterPro" id="IPR026204">
    <property type="entry name" value="GRIPAP1"/>
</dbReference>
<organism evidence="2 3">
    <name type="scientific">Lottia gigantea</name>
    <name type="common">Giant owl limpet</name>
    <dbReference type="NCBI Taxonomy" id="225164"/>
    <lineage>
        <taxon>Eukaryota</taxon>
        <taxon>Metazoa</taxon>
        <taxon>Spiralia</taxon>
        <taxon>Lophotrochozoa</taxon>
        <taxon>Mollusca</taxon>
        <taxon>Gastropoda</taxon>
        <taxon>Patellogastropoda</taxon>
        <taxon>Lottioidea</taxon>
        <taxon>Lottiidae</taxon>
        <taxon>Lottia</taxon>
    </lineage>
</organism>
<dbReference type="GO" id="GO:0099158">
    <property type="term" value="P:regulation of recycling endosome localization within postsynapse"/>
    <property type="evidence" value="ECO:0007669"/>
    <property type="project" value="TreeGrafter"/>
</dbReference>
<dbReference type="GO" id="GO:1905244">
    <property type="term" value="P:regulation of modification of synaptic structure"/>
    <property type="evidence" value="ECO:0007669"/>
    <property type="project" value="TreeGrafter"/>
</dbReference>
<dbReference type="GO" id="GO:0098887">
    <property type="term" value="P:neurotransmitter receptor transport, endosome to postsynaptic membrane"/>
    <property type="evidence" value="ECO:0007669"/>
    <property type="project" value="TreeGrafter"/>
</dbReference>
<keyword evidence="1" id="KW-0175">Coiled coil</keyword>
<dbReference type="GeneID" id="20230037"/>
<dbReference type="CTD" id="20230037"/>
<dbReference type="KEGG" id="lgi:LOTGIDRAFT_105855"/>
<dbReference type="RefSeq" id="XP_009058091.1">
    <property type="nucleotide sequence ID" value="XM_009059843.1"/>
</dbReference>